<comment type="caution">
    <text evidence="2">The sequence shown here is derived from an EMBL/GenBank/DDBJ whole genome shotgun (WGS) entry which is preliminary data.</text>
</comment>
<dbReference type="AlphaFoldDB" id="A0A8J3ZRY7"/>
<gene>
    <name evidence="2" type="ORF">Voc01_013420</name>
</gene>
<keyword evidence="1" id="KW-0472">Membrane</keyword>
<keyword evidence="1" id="KW-0812">Transmembrane</keyword>
<dbReference type="RefSeq" id="WP_203926406.1">
    <property type="nucleotide sequence ID" value="NZ_BOPH01000018.1"/>
</dbReference>
<dbReference type="Proteomes" id="UP000635606">
    <property type="component" value="Unassembled WGS sequence"/>
</dbReference>
<keyword evidence="1" id="KW-1133">Transmembrane helix</keyword>
<accession>A0A8J3ZRY7</accession>
<evidence type="ECO:0000313" key="3">
    <source>
        <dbReference type="Proteomes" id="UP000635606"/>
    </source>
</evidence>
<organism evidence="2 3">
    <name type="scientific">Virgisporangium ochraceum</name>
    <dbReference type="NCBI Taxonomy" id="65505"/>
    <lineage>
        <taxon>Bacteria</taxon>
        <taxon>Bacillati</taxon>
        <taxon>Actinomycetota</taxon>
        <taxon>Actinomycetes</taxon>
        <taxon>Micromonosporales</taxon>
        <taxon>Micromonosporaceae</taxon>
        <taxon>Virgisporangium</taxon>
    </lineage>
</organism>
<evidence type="ECO:0000256" key="1">
    <source>
        <dbReference type="SAM" id="Phobius"/>
    </source>
</evidence>
<reference evidence="2" key="1">
    <citation type="submission" date="2021-01" db="EMBL/GenBank/DDBJ databases">
        <title>Whole genome shotgun sequence of Virgisporangium ochraceum NBRC 16418.</title>
        <authorList>
            <person name="Komaki H."/>
            <person name="Tamura T."/>
        </authorList>
    </citation>
    <scope>NUCLEOTIDE SEQUENCE</scope>
    <source>
        <strain evidence="2">NBRC 16418</strain>
    </source>
</reference>
<keyword evidence="3" id="KW-1185">Reference proteome</keyword>
<proteinExistence type="predicted"/>
<dbReference type="EMBL" id="BOPH01000018">
    <property type="protein sequence ID" value="GIJ66425.1"/>
    <property type="molecule type" value="Genomic_DNA"/>
</dbReference>
<evidence type="ECO:0000313" key="2">
    <source>
        <dbReference type="EMBL" id="GIJ66425.1"/>
    </source>
</evidence>
<feature type="transmembrane region" description="Helical" evidence="1">
    <location>
        <begin position="6"/>
        <end position="26"/>
    </location>
</feature>
<sequence length="119" mass="12388">MIEALGYVIIAAGLAYAVWGFVAARLDRAPGRALFTGAWVLSALVALWAVVAVAFIAGGREVQAGLLVGYLLTALILEPAAIYLAKLEPTKWGSVILASGALVLGPLFLRLLQIWGLGG</sequence>
<feature type="transmembrane region" description="Helical" evidence="1">
    <location>
        <begin position="38"/>
        <end position="58"/>
    </location>
</feature>
<protein>
    <submittedName>
        <fullName evidence="2">Uncharacterized protein</fullName>
    </submittedName>
</protein>
<name>A0A8J3ZRY7_9ACTN</name>
<feature type="transmembrane region" description="Helical" evidence="1">
    <location>
        <begin position="92"/>
        <end position="115"/>
    </location>
</feature>
<feature type="transmembrane region" description="Helical" evidence="1">
    <location>
        <begin position="64"/>
        <end position="85"/>
    </location>
</feature>